<keyword evidence="2" id="KW-0251">Elongation factor</keyword>
<dbReference type="InterPro" id="IPR023459">
    <property type="entry name" value="Tscrpt_elong_fac_GreA/B_fam"/>
</dbReference>
<dbReference type="Pfam" id="PF01272">
    <property type="entry name" value="GreA_GreB"/>
    <property type="match status" value="1"/>
</dbReference>
<dbReference type="GO" id="GO:0003746">
    <property type="term" value="F:translation elongation factor activity"/>
    <property type="evidence" value="ECO:0007669"/>
    <property type="project" value="UniProtKB-KW"/>
</dbReference>
<organism evidence="2 3">
    <name type="scientific">Williamsia limnetica</name>
    <dbReference type="NCBI Taxonomy" id="882452"/>
    <lineage>
        <taxon>Bacteria</taxon>
        <taxon>Bacillati</taxon>
        <taxon>Actinomycetota</taxon>
        <taxon>Actinomycetes</taxon>
        <taxon>Mycobacteriales</taxon>
        <taxon>Nocardiaceae</taxon>
        <taxon>Williamsia</taxon>
    </lineage>
</organism>
<dbReference type="PANTHER" id="PTHR30437:SF4">
    <property type="entry name" value="TRANSCRIPTION ELONGATION FACTOR GREA"/>
    <property type="match status" value="1"/>
</dbReference>
<dbReference type="EMBL" id="QJSP01000020">
    <property type="protein sequence ID" value="PYE12757.1"/>
    <property type="molecule type" value="Genomic_DNA"/>
</dbReference>
<dbReference type="GO" id="GO:0032784">
    <property type="term" value="P:regulation of DNA-templated transcription elongation"/>
    <property type="evidence" value="ECO:0007669"/>
    <property type="project" value="InterPro"/>
</dbReference>
<reference evidence="2 3" key="1">
    <citation type="submission" date="2018-06" db="EMBL/GenBank/DDBJ databases">
        <title>Genomic Encyclopedia of Type Strains, Phase IV (KMG-IV): sequencing the most valuable type-strain genomes for metagenomic binning, comparative biology and taxonomic classification.</title>
        <authorList>
            <person name="Goeker M."/>
        </authorList>
    </citation>
    <scope>NUCLEOTIDE SEQUENCE [LARGE SCALE GENOMIC DNA]</scope>
    <source>
        <strain evidence="2 3">DSM 45521</strain>
    </source>
</reference>
<name>A0A318RAJ5_WILLI</name>
<dbReference type="Proteomes" id="UP000247591">
    <property type="component" value="Unassembled WGS sequence"/>
</dbReference>
<proteinExistence type="predicted"/>
<dbReference type="PROSITE" id="PS00830">
    <property type="entry name" value="GREAB_2"/>
    <property type="match status" value="1"/>
</dbReference>
<dbReference type="GO" id="GO:0070063">
    <property type="term" value="F:RNA polymerase binding"/>
    <property type="evidence" value="ECO:0007669"/>
    <property type="project" value="InterPro"/>
</dbReference>
<dbReference type="InterPro" id="IPR036805">
    <property type="entry name" value="Tscrpt_elong_fac_GreA/B_N_sf"/>
</dbReference>
<dbReference type="PIRSF" id="PIRSF006092">
    <property type="entry name" value="GreA_GreB"/>
    <property type="match status" value="1"/>
</dbReference>
<accession>A0A318RAJ5</accession>
<evidence type="ECO:0000259" key="1">
    <source>
        <dbReference type="Pfam" id="PF01272"/>
    </source>
</evidence>
<comment type="caution">
    <text evidence="2">The sequence shown here is derived from an EMBL/GenBank/DDBJ whole genome shotgun (WGS) entry which is preliminary data.</text>
</comment>
<dbReference type="InterPro" id="IPR018151">
    <property type="entry name" value="TF_GreA/GreB_CS"/>
</dbReference>
<dbReference type="Gene3D" id="1.10.287.180">
    <property type="entry name" value="Transcription elongation factor, GreA/GreB, N-terminal domain"/>
    <property type="match status" value="1"/>
</dbReference>
<dbReference type="AlphaFoldDB" id="A0A318RAJ5"/>
<protein>
    <submittedName>
        <fullName evidence="2">Transcription elongation factor GreA</fullName>
    </submittedName>
</protein>
<gene>
    <name evidence="2" type="ORF">DFR67_12036</name>
</gene>
<dbReference type="GO" id="GO:0006354">
    <property type="term" value="P:DNA-templated transcription elongation"/>
    <property type="evidence" value="ECO:0007669"/>
    <property type="project" value="TreeGrafter"/>
</dbReference>
<dbReference type="Gene3D" id="3.10.50.30">
    <property type="entry name" value="Transcription elongation factor, GreA/GreB, C-terminal domain"/>
    <property type="match status" value="1"/>
</dbReference>
<dbReference type="SUPFAM" id="SSF46557">
    <property type="entry name" value="GreA transcript cleavage protein, N-terminal domain"/>
    <property type="match status" value="1"/>
</dbReference>
<sequence length="159" mass="17704">MTTVPLSKERPGGRLEQQLSELCRLRTEVSAEMMGHRRMGDLDNNDAYHRSVTDLEALDSQIARIHAVLEVIDEPDLGDDTVRIGSVVTVEFDHDHFDRARFLLGAHEQHELVAVEICSPNSPLGQAILGSAVGDERTYVLPTGRECTATVVDCVHHHW</sequence>
<dbReference type="InterPro" id="IPR001437">
    <property type="entry name" value="Tscrpt_elong_fac_GreA/B_C"/>
</dbReference>
<dbReference type="InterPro" id="IPR036953">
    <property type="entry name" value="GreA/GreB_C_sf"/>
</dbReference>
<dbReference type="SUPFAM" id="SSF54534">
    <property type="entry name" value="FKBP-like"/>
    <property type="match status" value="1"/>
</dbReference>
<dbReference type="PANTHER" id="PTHR30437">
    <property type="entry name" value="TRANSCRIPTION ELONGATION FACTOR GREA"/>
    <property type="match status" value="1"/>
</dbReference>
<dbReference type="OrthoDB" id="9797227at2"/>
<keyword evidence="3" id="KW-1185">Reference proteome</keyword>
<keyword evidence="2" id="KW-0648">Protein biosynthesis</keyword>
<evidence type="ECO:0000313" key="2">
    <source>
        <dbReference type="EMBL" id="PYE12757.1"/>
    </source>
</evidence>
<feature type="domain" description="Transcription elongation factor GreA/GreB C-terminal" evidence="1">
    <location>
        <begin position="79"/>
        <end position="153"/>
    </location>
</feature>
<evidence type="ECO:0000313" key="3">
    <source>
        <dbReference type="Proteomes" id="UP000247591"/>
    </source>
</evidence>
<dbReference type="GO" id="GO:0003677">
    <property type="term" value="F:DNA binding"/>
    <property type="evidence" value="ECO:0007669"/>
    <property type="project" value="InterPro"/>
</dbReference>